<dbReference type="SUPFAM" id="SSF49777">
    <property type="entry name" value="PEBP-like"/>
    <property type="match status" value="1"/>
</dbReference>
<dbReference type="eggNOG" id="ENOG502S6VR">
    <property type="taxonomic scope" value="Eukaryota"/>
</dbReference>
<dbReference type="STRING" id="1391915.U7PPZ1"/>
<dbReference type="Pfam" id="PF01161">
    <property type="entry name" value="PBP"/>
    <property type="match status" value="1"/>
</dbReference>
<dbReference type="InterPro" id="IPR008914">
    <property type="entry name" value="PEBP"/>
</dbReference>
<name>U7PPZ1_SPOS1</name>
<dbReference type="InterPro" id="IPR035810">
    <property type="entry name" value="PEBP_euk"/>
</dbReference>
<organism evidence="3 4">
    <name type="scientific">Sporothrix schenckii (strain ATCC 58251 / de Perez 2211183)</name>
    <name type="common">Rose-picker's disease fungus</name>
    <dbReference type="NCBI Taxonomy" id="1391915"/>
    <lineage>
        <taxon>Eukaryota</taxon>
        <taxon>Fungi</taxon>
        <taxon>Dikarya</taxon>
        <taxon>Ascomycota</taxon>
        <taxon>Pezizomycotina</taxon>
        <taxon>Sordariomycetes</taxon>
        <taxon>Sordariomycetidae</taxon>
        <taxon>Ophiostomatales</taxon>
        <taxon>Ophiostomataceae</taxon>
        <taxon>Sporothrix</taxon>
    </lineage>
</organism>
<dbReference type="GO" id="GO:0005543">
    <property type="term" value="F:phospholipid binding"/>
    <property type="evidence" value="ECO:0007669"/>
    <property type="project" value="TreeGrafter"/>
</dbReference>
<dbReference type="Gene3D" id="3.90.280.10">
    <property type="entry name" value="PEBP-like"/>
    <property type="match status" value="1"/>
</dbReference>
<dbReference type="GO" id="GO:0030162">
    <property type="term" value="P:regulation of proteolysis"/>
    <property type="evidence" value="ECO:0007669"/>
    <property type="project" value="TreeGrafter"/>
</dbReference>
<accession>U7PPZ1</accession>
<evidence type="ECO:0008006" key="5">
    <source>
        <dbReference type="Google" id="ProtNLM"/>
    </source>
</evidence>
<gene>
    <name evidence="3" type="ORF">HMPREF1624_06756</name>
</gene>
<proteinExistence type="predicted"/>
<dbReference type="EMBL" id="KI440849">
    <property type="protein sequence ID" value="ERS96550.1"/>
    <property type="molecule type" value="Genomic_DNA"/>
</dbReference>
<feature type="compositionally biased region" description="Low complexity" evidence="1">
    <location>
        <begin position="244"/>
        <end position="288"/>
    </location>
</feature>
<sequence>MVSSVALLAAAISVVSASTPPGFQPAVNADLVVDFGNTLINGQVVAKNLVANQPTKVGTTRRVTGNSFAVIMIDLDIPTNTPGQTSTLLHWMQTGLALSPQASRVVGSTNVGADASANNNGGGASGNAIQMAFLLRNATGQAPAAPYISPNPPARLPLSHTYAQFLVDTSGLSAQSTAMQTLMKAAQTRQGFNLQQVLQQAGLTNKLVAANFFNVTNPGPVQAASGNGTENGNGSGNGSGNSNGNGEQQQGSVSSTDNNSPSSVSSSSTTSTTNGDSNSGSAASSASGNNVVKANGAASLSAVAGPVTVLAGAVALFFAL</sequence>
<dbReference type="AlphaFoldDB" id="U7PPZ1"/>
<dbReference type="InterPro" id="IPR036610">
    <property type="entry name" value="PEBP-like_sf"/>
</dbReference>
<dbReference type="Proteomes" id="UP000018087">
    <property type="component" value="Unassembled WGS sequence"/>
</dbReference>
<protein>
    <recommendedName>
        <fullName evidence="5">Phosphatidylethanolamine-binding protein</fullName>
    </recommendedName>
</protein>
<dbReference type="PANTHER" id="PTHR11362">
    <property type="entry name" value="PHOSPHATIDYLETHANOLAMINE-BINDING PROTEIN"/>
    <property type="match status" value="1"/>
</dbReference>
<feature type="compositionally biased region" description="Gly residues" evidence="1">
    <location>
        <begin position="229"/>
        <end position="243"/>
    </location>
</feature>
<feature type="region of interest" description="Disordered" evidence="1">
    <location>
        <begin position="220"/>
        <end position="288"/>
    </location>
</feature>
<dbReference type="HOGENOM" id="CLU_043994_4_3_1"/>
<evidence type="ECO:0000313" key="4">
    <source>
        <dbReference type="Proteomes" id="UP000018087"/>
    </source>
</evidence>
<evidence type="ECO:0000256" key="2">
    <source>
        <dbReference type="SAM" id="SignalP"/>
    </source>
</evidence>
<dbReference type="GO" id="GO:0046578">
    <property type="term" value="P:regulation of Ras protein signal transduction"/>
    <property type="evidence" value="ECO:0007669"/>
    <property type="project" value="TreeGrafter"/>
</dbReference>
<evidence type="ECO:0000256" key="1">
    <source>
        <dbReference type="SAM" id="MobiDB-lite"/>
    </source>
</evidence>
<feature type="chain" id="PRO_5004687104" description="Phosphatidylethanolamine-binding protein" evidence="2">
    <location>
        <begin position="18"/>
        <end position="320"/>
    </location>
</feature>
<dbReference type="GO" id="GO:0030414">
    <property type="term" value="F:peptidase inhibitor activity"/>
    <property type="evidence" value="ECO:0007669"/>
    <property type="project" value="TreeGrafter"/>
</dbReference>
<dbReference type="PANTHER" id="PTHR11362:SF141">
    <property type="entry name" value="PHOSPHATIDYLETHANOLAMINE-BINDING PROTEIN"/>
    <property type="match status" value="1"/>
</dbReference>
<reference evidence="4" key="1">
    <citation type="journal article" date="2014" name="Genome Announc.">
        <title>Genome sequence of the pathogenic fungus Sporothrix schenckii (ATCC 58251).</title>
        <authorList>
            <person name="Cuomo C.A."/>
            <person name="Rodriguez-Del Valle N."/>
            <person name="Perez-Sanchez L."/>
            <person name="Abouelleil A."/>
            <person name="Goldberg J."/>
            <person name="Young S."/>
            <person name="Zeng Q."/>
            <person name="Birren B.W."/>
        </authorList>
    </citation>
    <scope>NUCLEOTIDE SEQUENCE [LARGE SCALE GENOMIC DNA]</scope>
    <source>
        <strain evidence="4">ATCC 58251 / de Perez 2211183</strain>
    </source>
</reference>
<evidence type="ECO:0000313" key="3">
    <source>
        <dbReference type="EMBL" id="ERS96550.1"/>
    </source>
</evidence>
<keyword evidence="4" id="KW-1185">Reference proteome</keyword>
<keyword evidence="2" id="KW-0732">Signal</keyword>
<feature type="signal peptide" evidence="2">
    <location>
        <begin position="1"/>
        <end position="17"/>
    </location>
</feature>
<dbReference type="OrthoDB" id="2506647at2759"/>